<proteinExistence type="predicted"/>
<sequence>MMVNRIVLQLTVLIKWLVSNCIHFLSFSLP</sequence>
<dbReference type="AlphaFoldDB" id="A0A0E9R7F6"/>
<accession>A0A0E9R7F6</accession>
<organism evidence="1">
    <name type="scientific">Anguilla anguilla</name>
    <name type="common">European freshwater eel</name>
    <name type="synonym">Muraena anguilla</name>
    <dbReference type="NCBI Taxonomy" id="7936"/>
    <lineage>
        <taxon>Eukaryota</taxon>
        <taxon>Metazoa</taxon>
        <taxon>Chordata</taxon>
        <taxon>Craniata</taxon>
        <taxon>Vertebrata</taxon>
        <taxon>Euteleostomi</taxon>
        <taxon>Actinopterygii</taxon>
        <taxon>Neopterygii</taxon>
        <taxon>Teleostei</taxon>
        <taxon>Anguilliformes</taxon>
        <taxon>Anguillidae</taxon>
        <taxon>Anguilla</taxon>
    </lineage>
</organism>
<dbReference type="EMBL" id="GBXM01083533">
    <property type="protein sequence ID" value="JAH25044.1"/>
    <property type="molecule type" value="Transcribed_RNA"/>
</dbReference>
<reference evidence="1" key="2">
    <citation type="journal article" date="2015" name="Fish Shellfish Immunol.">
        <title>Early steps in the European eel (Anguilla anguilla)-Vibrio vulnificus interaction in the gills: Role of the RtxA13 toxin.</title>
        <authorList>
            <person name="Callol A."/>
            <person name="Pajuelo D."/>
            <person name="Ebbesson L."/>
            <person name="Teles M."/>
            <person name="MacKenzie S."/>
            <person name="Amaro C."/>
        </authorList>
    </citation>
    <scope>NUCLEOTIDE SEQUENCE</scope>
</reference>
<protein>
    <submittedName>
        <fullName evidence="1">Uncharacterized protein</fullName>
    </submittedName>
</protein>
<name>A0A0E9R7F6_ANGAN</name>
<evidence type="ECO:0000313" key="1">
    <source>
        <dbReference type="EMBL" id="JAH25044.1"/>
    </source>
</evidence>
<reference evidence="1" key="1">
    <citation type="submission" date="2014-11" db="EMBL/GenBank/DDBJ databases">
        <authorList>
            <person name="Amaro Gonzalez C."/>
        </authorList>
    </citation>
    <scope>NUCLEOTIDE SEQUENCE</scope>
</reference>